<dbReference type="GO" id="GO:0016020">
    <property type="term" value="C:membrane"/>
    <property type="evidence" value="ECO:0007669"/>
    <property type="project" value="UniProtKB-SubCell"/>
</dbReference>
<evidence type="ECO:0000259" key="7">
    <source>
        <dbReference type="PROSITE" id="PS50885"/>
    </source>
</evidence>
<dbReference type="SMART" id="SM00283">
    <property type="entry name" value="MA"/>
    <property type="match status" value="1"/>
</dbReference>
<evidence type="ECO:0000259" key="6">
    <source>
        <dbReference type="PROSITE" id="PS50111"/>
    </source>
</evidence>
<dbReference type="Pfam" id="PF00015">
    <property type="entry name" value="MCPsignal"/>
    <property type="match status" value="1"/>
</dbReference>
<dbReference type="InterPro" id="IPR051310">
    <property type="entry name" value="MCP_chemotaxis"/>
</dbReference>
<dbReference type="GO" id="GO:0006935">
    <property type="term" value="P:chemotaxis"/>
    <property type="evidence" value="ECO:0007669"/>
    <property type="project" value="UniProtKB-KW"/>
</dbReference>
<dbReference type="PANTHER" id="PTHR43531">
    <property type="entry name" value="PROTEIN ICFG"/>
    <property type="match status" value="1"/>
</dbReference>
<dbReference type="PROSITE" id="PS50111">
    <property type="entry name" value="CHEMOTAXIS_TRANSDUC_2"/>
    <property type="match status" value="1"/>
</dbReference>
<proteinExistence type="inferred from homology"/>
<keyword evidence="9" id="KW-1185">Reference proteome</keyword>
<keyword evidence="5" id="KW-0812">Transmembrane</keyword>
<feature type="transmembrane region" description="Helical" evidence="5">
    <location>
        <begin position="191"/>
        <end position="208"/>
    </location>
</feature>
<organism evidence="8 9">
    <name type="scientific">Rhizobium skierniewicense</name>
    <dbReference type="NCBI Taxonomy" id="984260"/>
    <lineage>
        <taxon>Bacteria</taxon>
        <taxon>Pseudomonadati</taxon>
        <taxon>Pseudomonadota</taxon>
        <taxon>Alphaproteobacteria</taxon>
        <taxon>Hyphomicrobiales</taxon>
        <taxon>Rhizobiaceae</taxon>
        <taxon>Rhizobium/Agrobacterium group</taxon>
        <taxon>Rhizobium</taxon>
    </lineage>
</organism>
<dbReference type="PROSITE" id="PS50885">
    <property type="entry name" value="HAMP"/>
    <property type="match status" value="2"/>
</dbReference>
<dbReference type="SUPFAM" id="SSF58104">
    <property type="entry name" value="Methyl-accepting chemotaxis protein (MCP) signaling domain"/>
    <property type="match status" value="1"/>
</dbReference>
<dbReference type="GO" id="GO:0007165">
    <property type="term" value="P:signal transduction"/>
    <property type="evidence" value="ECO:0007669"/>
    <property type="project" value="UniProtKB-KW"/>
</dbReference>
<name>A0A7W6CFE4_9HYPH</name>
<evidence type="ECO:0000256" key="5">
    <source>
        <dbReference type="SAM" id="Phobius"/>
    </source>
</evidence>
<dbReference type="PANTHER" id="PTHR43531:SF11">
    <property type="entry name" value="METHYL-ACCEPTING CHEMOTAXIS PROTEIN 3"/>
    <property type="match status" value="1"/>
</dbReference>
<keyword evidence="4" id="KW-0807">Transducer</keyword>
<comment type="subcellular location">
    <subcellularLocation>
        <location evidence="1">Membrane</location>
    </subcellularLocation>
</comment>
<evidence type="ECO:0000256" key="3">
    <source>
        <dbReference type="ARBA" id="ARBA00029447"/>
    </source>
</evidence>
<keyword evidence="5" id="KW-0472">Membrane</keyword>
<dbReference type="FunFam" id="1.10.287.950:FF:000001">
    <property type="entry name" value="Methyl-accepting chemotaxis sensory transducer"/>
    <property type="match status" value="1"/>
</dbReference>
<comment type="caution">
    <text evidence="8">The sequence shown here is derived from an EMBL/GenBank/DDBJ whole genome shotgun (WGS) entry which is preliminary data.</text>
</comment>
<dbReference type="Proteomes" id="UP000565286">
    <property type="component" value="Unassembled WGS sequence"/>
</dbReference>
<evidence type="ECO:0000256" key="4">
    <source>
        <dbReference type="PROSITE-ProRule" id="PRU00284"/>
    </source>
</evidence>
<dbReference type="RefSeq" id="WP_183896022.1">
    <property type="nucleotide sequence ID" value="NZ_JACIDV010000005.1"/>
</dbReference>
<comment type="similarity">
    <text evidence="3">Belongs to the methyl-accepting chemotaxis (MCP) protein family.</text>
</comment>
<feature type="domain" description="HAMP" evidence="7">
    <location>
        <begin position="210"/>
        <end position="263"/>
    </location>
</feature>
<dbReference type="Gene3D" id="6.10.340.10">
    <property type="match status" value="1"/>
</dbReference>
<evidence type="ECO:0000313" key="9">
    <source>
        <dbReference type="Proteomes" id="UP000565286"/>
    </source>
</evidence>
<keyword evidence="2" id="KW-0145">Chemotaxis</keyword>
<dbReference type="InterPro" id="IPR004089">
    <property type="entry name" value="MCPsignal_dom"/>
</dbReference>
<gene>
    <name evidence="8" type="ORF">GGQ73_002117</name>
</gene>
<evidence type="ECO:0000256" key="1">
    <source>
        <dbReference type="ARBA" id="ARBA00004370"/>
    </source>
</evidence>
<dbReference type="Gene3D" id="1.10.287.950">
    <property type="entry name" value="Methyl-accepting chemotaxis protein"/>
    <property type="match status" value="1"/>
</dbReference>
<dbReference type="SMART" id="SM00304">
    <property type="entry name" value="HAMP"/>
    <property type="match status" value="1"/>
</dbReference>
<feature type="domain" description="HAMP" evidence="7">
    <location>
        <begin position="291"/>
        <end position="343"/>
    </location>
</feature>
<keyword evidence="5" id="KW-1133">Transmembrane helix</keyword>
<protein>
    <submittedName>
        <fullName evidence="8">Methyl-accepting chemotaxis protein</fullName>
    </submittedName>
</protein>
<dbReference type="Pfam" id="PF00672">
    <property type="entry name" value="HAMP"/>
    <property type="match status" value="1"/>
</dbReference>
<dbReference type="CDD" id="cd11386">
    <property type="entry name" value="MCP_signal"/>
    <property type="match status" value="1"/>
</dbReference>
<dbReference type="CDD" id="cd06225">
    <property type="entry name" value="HAMP"/>
    <property type="match status" value="1"/>
</dbReference>
<reference evidence="8 9" key="1">
    <citation type="submission" date="2020-08" db="EMBL/GenBank/DDBJ databases">
        <title>Genomic Encyclopedia of Type Strains, Phase IV (KMG-IV): sequencing the most valuable type-strain genomes for metagenomic binning, comparative biology and taxonomic classification.</title>
        <authorList>
            <person name="Goeker M."/>
        </authorList>
    </citation>
    <scope>NUCLEOTIDE SEQUENCE [LARGE SCALE GENOMIC DNA]</scope>
    <source>
        <strain evidence="8 9">DSM 26438</strain>
    </source>
</reference>
<evidence type="ECO:0000313" key="8">
    <source>
        <dbReference type="EMBL" id="MBB3946171.1"/>
    </source>
</evidence>
<evidence type="ECO:0000256" key="2">
    <source>
        <dbReference type="ARBA" id="ARBA00022500"/>
    </source>
</evidence>
<feature type="domain" description="Methyl-accepting transducer" evidence="6">
    <location>
        <begin position="348"/>
        <end position="577"/>
    </location>
</feature>
<dbReference type="AlphaFoldDB" id="A0A7W6CFE4"/>
<dbReference type="InterPro" id="IPR003660">
    <property type="entry name" value="HAMP_dom"/>
</dbReference>
<accession>A0A7W6CFE4</accession>
<dbReference type="EMBL" id="JACIDV010000005">
    <property type="protein sequence ID" value="MBB3946171.1"/>
    <property type="molecule type" value="Genomic_DNA"/>
</dbReference>
<dbReference type="SUPFAM" id="SSF158472">
    <property type="entry name" value="HAMP domain-like"/>
    <property type="match status" value="1"/>
</dbReference>
<sequence>MKLSISALVTATGVALATGVILTLLTGGYALDKLKVNGPIYQEIVDSKDLIADILPPPLYLIETYAVTNEAALHQDRMAKNVDRIKVLKGQYQERREYWKTTTLPDTLKQKLQNDVLIKGDAFWALLETDTLPALASADAARITTSLNDLSTAFHTHEDAVNQLVDMGTVYGKAKETEAAAQTAFLQDTNYILGGLLIILSIATTIFLRRRAIAPITQITRTMTHMAQGHLEEAPPHLNRHDEIGAMARALAIFRDAGLAKRQLESEAEQSRLAANEERENREKERLAEADALRFAIEELGSGLNNLSNCDLSKTLDRRFDAKFETLRQDFNASVLNLQSTLGQILAEADHLRGQGHQMNGAASDLARRTEQQAAALEETAAALEEVASTVKTSTARVNETRDLVKEARRSATQSSSVVNEAISAMQRIESASGEIKSIISVIDEIAFQTNLLALNAGVEAARAGEAGKGFAVVAQEVRELAQRSAKASKEIRDLIGKSGEQVESGVRLVQSTGNALTDIEDFVSRIDTNIDSVATAAREQSTGLQEISSSVNSLDQMTQQNAAMVEETNAVSQTIAEATTSLSAMVGQFRLQPVDTTRRAA</sequence>